<proteinExistence type="predicted"/>
<keyword evidence="1" id="KW-1133">Transmembrane helix</keyword>
<gene>
    <name evidence="2" type="ORF">IWT30_01476</name>
</gene>
<name>A0A1Z5ICF6_9LACO</name>
<dbReference type="AlphaFoldDB" id="A0A1Z5ICF6"/>
<keyword evidence="1" id="KW-0472">Membrane</keyword>
<keyword evidence="3" id="KW-1185">Reference proteome</keyword>
<dbReference type="EMBL" id="BCMF01000006">
    <property type="protein sequence ID" value="GAW99506.1"/>
    <property type="molecule type" value="Genomic_DNA"/>
</dbReference>
<evidence type="ECO:0000313" key="3">
    <source>
        <dbReference type="Proteomes" id="UP000198374"/>
    </source>
</evidence>
<dbReference type="Proteomes" id="UP000198374">
    <property type="component" value="Unassembled WGS sequence"/>
</dbReference>
<organism evidence="2 3">
    <name type="scientific">Secundilactobacillus mixtipabuli</name>
    <dbReference type="NCBI Taxonomy" id="1435342"/>
    <lineage>
        <taxon>Bacteria</taxon>
        <taxon>Bacillati</taxon>
        <taxon>Bacillota</taxon>
        <taxon>Bacilli</taxon>
        <taxon>Lactobacillales</taxon>
        <taxon>Lactobacillaceae</taxon>
        <taxon>Secundilactobacillus</taxon>
    </lineage>
</organism>
<comment type="caution">
    <text evidence="2">The sequence shown here is derived from an EMBL/GenBank/DDBJ whole genome shotgun (WGS) entry which is preliminary data.</text>
</comment>
<accession>A0A1Z5ICF6</accession>
<feature type="transmembrane region" description="Helical" evidence="1">
    <location>
        <begin position="30"/>
        <end position="51"/>
    </location>
</feature>
<sequence>MGSMSKPFLWLLLTLNVILIGLLLSMNNMAAMWLMAIIMLLDAVGSLVAVYRR</sequence>
<evidence type="ECO:0000256" key="1">
    <source>
        <dbReference type="SAM" id="Phobius"/>
    </source>
</evidence>
<protein>
    <submittedName>
        <fullName evidence="2">Uncharacterized protein</fullName>
    </submittedName>
</protein>
<feature type="transmembrane region" description="Helical" evidence="1">
    <location>
        <begin position="7"/>
        <end position="24"/>
    </location>
</feature>
<evidence type="ECO:0000313" key="2">
    <source>
        <dbReference type="EMBL" id="GAW99506.1"/>
    </source>
</evidence>
<reference evidence="2 3" key="1">
    <citation type="submission" date="2015-11" db="EMBL/GenBank/DDBJ databases">
        <title>Draft genome sequences of new species of the genus Lactobacillus isolated from orchardgrass silage.</title>
        <authorList>
            <person name="Tohno M."/>
            <person name="Tanizawa Y."/>
            <person name="Arita M."/>
        </authorList>
    </citation>
    <scope>NUCLEOTIDE SEQUENCE [LARGE SCALE GENOMIC DNA]</scope>
    <source>
        <strain evidence="2 3">IWT30</strain>
    </source>
</reference>
<keyword evidence="1" id="KW-0812">Transmembrane</keyword>